<name>A0A523RP76_UNCAE</name>
<dbReference type="EMBL" id="SOKJ01000416">
    <property type="protein sequence ID" value="TET07574.1"/>
    <property type="molecule type" value="Genomic_DNA"/>
</dbReference>
<dbReference type="Gene3D" id="3.10.105.10">
    <property type="entry name" value="Dipeptide-binding Protein, Domain 3"/>
    <property type="match status" value="1"/>
</dbReference>
<protein>
    <submittedName>
        <fullName evidence="2">ABC transporter substrate-binding protein</fullName>
    </submittedName>
</protein>
<gene>
    <name evidence="2" type="ORF">E3J84_07310</name>
</gene>
<evidence type="ECO:0000313" key="3">
    <source>
        <dbReference type="Proteomes" id="UP000316360"/>
    </source>
</evidence>
<dbReference type="Proteomes" id="UP000316360">
    <property type="component" value="Unassembled WGS sequence"/>
</dbReference>
<accession>A0A523RP76</accession>
<dbReference type="PANTHER" id="PTHR30290">
    <property type="entry name" value="PERIPLASMIC BINDING COMPONENT OF ABC TRANSPORTER"/>
    <property type="match status" value="1"/>
</dbReference>
<evidence type="ECO:0000313" key="2">
    <source>
        <dbReference type="EMBL" id="TET07574.1"/>
    </source>
</evidence>
<sequence>MRKLIIILLIGAISVWGIVPALAQELYELKEYEQLIGEKLEFHEAPELRAKVAAGELPSVEKRLPEDPLVVKPLEEIGQYGGTWRRVARASHAWVLWYYIIHENEIHYSADLTHIVPSLVKDFKASEDSKSFIFYLRKGLKWSDGNPVTADDYVFWWDHIILDDDLSPTKPKYFLMAGELAEFKKIDDYTIEWSFSQPNSMFLDILAGPRRYSGTGSGKGYWCLPEHHLRQFHPEYTPMDTIEKQMKEEGFDTWIDFFSSKMETLENLELPHLNAWGNLDYNTGAMQRFVRNPYYWKVDTKGNQLPYIDKIQVTFVADAEAVMLKAVAGDIDFQYRDLTSSEKYTTLMKNREKGDYRVVLAKTNESNKYPIFFNLSSTDPVLRKLFLDIKFRMALSLAIDRQEINNTLEKGLCEVRQMAFLPPGEAAYDERTATLYTEYTPEKANELLDEIGLGWDKNHEYRLRSDGEELKLTNVLCHTGFAVAMEMIKNDWKKIGVKMVIKTLERSVWQQLILNQPDKYDLTTWWFSVGGLAYPPINSQVWPGGGGNWFVAPQWDLWLETEGKAGEKPELPVVDRLQEIYVEGIQTTSAERRSELVKEGYRIFNENLLAIGILDRGIASIYYVVKNSLRNVPETLACDDTTFFQPSSFFFKE</sequence>
<dbReference type="GO" id="GO:0015833">
    <property type="term" value="P:peptide transport"/>
    <property type="evidence" value="ECO:0007669"/>
    <property type="project" value="TreeGrafter"/>
</dbReference>
<dbReference type="InterPro" id="IPR039424">
    <property type="entry name" value="SBP_5"/>
</dbReference>
<organism evidence="2 3">
    <name type="scientific">Aerophobetes bacterium</name>
    <dbReference type="NCBI Taxonomy" id="2030807"/>
    <lineage>
        <taxon>Bacteria</taxon>
        <taxon>Candidatus Aerophobota</taxon>
    </lineage>
</organism>
<dbReference type="GO" id="GO:1904680">
    <property type="term" value="F:peptide transmembrane transporter activity"/>
    <property type="evidence" value="ECO:0007669"/>
    <property type="project" value="TreeGrafter"/>
</dbReference>
<feature type="domain" description="Solute-binding protein family 5" evidence="1">
    <location>
        <begin position="115"/>
        <end position="528"/>
    </location>
</feature>
<dbReference type="SUPFAM" id="SSF53850">
    <property type="entry name" value="Periplasmic binding protein-like II"/>
    <property type="match status" value="1"/>
</dbReference>
<dbReference type="CDD" id="cd08500">
    <property type="entry name" value="PBP2_NikA_DppA_OppA_like_4"/>
    <property type="match status" value="1"/>
</dbReference>
<dbReference type="InterPro" id="IPR000914">
    <property type="entry name" value="SBP_5_dom"/>
</dbReference>
<evidence type="ECO:0000259" key="1">
    <source>
        <dbReference type="Pfam" id="PF00496"/>
    </source>
</evidence>
<proteinExistence type="predicted"/>
<dbReference type="AlphaFoldDB" id="A0A523RP76"/>
<dbReference type="PANTHER" id="PTHR30290:SF62">
    <property type="entry name" value="OLIGOPEPTIDE ABC TRANSPORTER, PERIPLASMIC OLIGOPEPTIDE-BINDING PROTEIN"/>
    <property type="match status" value="1"/>
</dbReference>
<reference evidence="2 3" key="1">
    <citation type="submission" date="2019-03" db="EMBL/GenBank/DDBJ databases">
        <title>Metabolic potential of uncultured bacteria and archaea associated with petroleum seepage in deep-sea sediments.</title>
        <authorList>
            <person name="Dong X."/>
            <person name="Hubert C."/>
        </authorList>
    </citation>
    <scope>NUCLEOTIDE SEQUENCE [LARGE SCALE GENOMIC DNA]</scope>
    <source>
        <strain evidence="2">E44_bin7</strain>
    </source>
</reference>
<comment type="caution">
    <text evidence="2">The sequence shown here is derived from an EMBL/GenBank/DDBJ whole genome shotgun (WGS) entry which is preliminary data.</text>
</comment>
<dbReference type="Gene3D" id="3.40.190.10">
    <property type="entry name" value="Periplasmic binding protein-like II"/>
    <property type="match status" value="1"/>
</dbReference>
<dbReference type="Pfam" id="PF00496">
    <property type="entry name" value="SBP_bac_5"/>
    <property type="match status" value="1"/>
</dbReference>